<evidence type="ECO:0000256" key="5">
    <source>
        <dbReference type="ARBA" id="ARBA00023004"/>
    </source>
</evidence>
<dbReference type="GO" id="GO:0005506">
    <property type="term" value="F:iron ion binding"/>
    <property type="evidence" value="ECO:0007669"/>
    <property type="project" value="InterPro"/>
</dbReference>
<dbReference type="Gene3D" id="3.90.380.10">
    <property type="entry name" value="Naphthalene 1,2-dioxygenase Alpha Subunit, Chain A, domain 1"/>
    <property type="match status" value="1"/>
</dbReference>
<dbReference type="PATRIC" id="fig|354243.3.peg.4655"/>
<name>A0A1B8SA41_9MYCO</name>
<comment type="cofactor">
    <cofactor evidence="1">
        <name>Fe cation</name>
        <dbReference type="ChEBI" id="CHEBI:24875"/>
    </cofactor>
</comment>
<dbReference type="PROSITE" id="PS51296">
    <property type="entry name" value="RIESKE"/>
    <property type="match status" value="1"/>
</dbReference>
<dbReference type="GO" id="GO:0004497">
    <property type="term" value="F:monooxygenase activity"/>
    <property type="evidence" value="ECO:0007669"/>
    <property type="project" value="UniProtKB-ARBA"/>
</dbReference>
<dbReference type="AlphaFoldDB" id="A0A1B8SA41"/>
<reference evidence="8 9" key="1">
    <citation type="submission" date="2015-06" db="EMBL/GenBank/DDBJ databases">
        <title>Genome sequence of Mycobacterium kumamotonense strain Roo.</title>
        <authorList>
            <person name="Greninger A.L."/>
            <person name="Cunningham G."/>
            <person name="Miller S."/>
        </authorList>
    </citation>
    <scope>NUCLEOTIDE SEQUENCE [LARGE SCALE GENOMIC DNA]</scope>
    <source>
        <strain evidence="8 9">Roo</strain>
    </source>
</reference>
<dbReference type="SUPFAM" id="SSF50022">
    <property type="entry name" value="ISP domain"/>
    <property type="match status" value="1"/>
</dbReference>
<dbReference type="OrthoDB" id="5243643at2"/>
<keyword evidence="2" id="KW-0001">2Fe-2S</keyword>
<dbReference type="Pfam" id="PF00848">
    <property type="entry name" value="Ring_hydroxyl_A"/>
    <property type="match status" value="1"/>
</dbReference>
<dbReference type="InterPro" id="IPR017941">
    <property type="entry name" value="Rieske_2Fe-2S"/>
</dbReference>
<dbReference type="InterPro" id="IPR036922">
    <property type="entry name" value="Rieske_2Fe-2S_sf"/>
</dbReference>
<dbReference type="GO" id="GO:0016705">
    <property type="term" value="F:oxidoreductase activity, acting on paired donors, with incorporation or reduction of molecular oxygen"/>
    <property type="evidence" value="ECO:0007669"/>
    <property type="project" value="UniProtKB-ARBA"/>
</dbReference>
<dbReference type="Gene3D" id="2.102.10.10">
    <property type="entry name" value="Rieske [2Fe-2S] iron-sulphur domain"/>
    <property type="match status" value="1"/>
</dbReference>
<evidence type="ECO:0000256" key="6">
    <source>
        <dbReference type="ARBA" id="ARBA00023014"/>
    </source>
</evidence>
<protein>
    <submittedName>
        <fullName evidence="8">(2Fe-2S)-binding protein</fullName>
    </submittedName>
</protein>
<gene>
    <name evidence="8" type="ORF">ACT18_22500</name>
</gene>
<dbReference type="Proteomes" id="UP000092668">
    <property type="component" value="Unassembled WGS sequence"/>
</dbReference>
<evidence type="ECO:0000256" key="1">
    <source>
        <dbReference type="ARBA" id="ARBA00001962"/>
    </source>
</evidence>
<dbReference type="PANTHER" id="PTHR43756">
    <property type="entry name" value="CHOLINE MONOOXYGENASE, CHLOROPLASTIC"/>
    <property type="match status" value="1"/>
</dbReference>
<comment type="caution">
    <text evidence="8">The sequence shown here is derived from an EMBL/GenBank/DDBJ whole genome shotgun (WGS) entry which is preliminary data.</text>
</comment>
<feature type="domain" description="Rieske" evidence="7">
    <location>
        <begin position="48"/>
        <end position="147"/>
    </location>
</feature>
<dbReference type="InterPro" id="IPR001663">
    <property type="entry name" value="Rng_hydr_dOase-A"/>
</dbReference>
<keyword evidence="5" id="KW-0408">Iron</keyword>
<dbReference type="CDD" id="cd00680">
    <property type="entry name" value="RHO_alpha_C"/>
    <property type="match status" value="1"/>
</dbReference>
<evidence type="ECO:0000313" key="8">
    <source>
        <dbReference type="EMBL" id="OBY29536.1"/>
    </source>
</evidence>
<evidence type="ECO:0000256" key="3">
    <source>
        <dbReference type="ARBA" id="ARBA00022723"/>
    </source>
</evidence>
<keyword evidence="4" id="KW-0560">Oxidoreductase</keyword>
<keyword evidence="6" id="KW-0411">Iron-sulfur</keyword>
<evidence type="ECO:0000313" key="9">
    <source>
        <dbReference type="Proteomes" id="UP000092668"/>
    </source>
</evidence>
<accession>A0A1B8SA41</accession>
<dbReference type="InterPro" id="IPR015879">
    <property type="entry name" value="Ring_hydroxy_dOase_asu_C_dom"/>
</dbReference>
<proteinExistence type="predicted"/>
<dbReference type="PANTHER" id="PTHR43756:SF5">
    <property type="entry name" value="CHOLINE MONOOXYGENASE, CHLOROPLASTIC"/>
    <property type="match status" value="1"/>
</dbReference>
<sequence>MSARSGRPAEGSWTEHYPDLGTGPISFTDSTSPEFYEVEREAVFKRAWLNIGRVEEVPDHGSYATKEIEVARASVIVVCADQGIRAFHNICPRCGTKLVWHDFPDRETAGQCQEFTCKRCRHSHGFDGADPHLIGVHCDIWNGFIFINFDAQPRQALREFLGPMITALDDYPFGKLTERYDWVAHNNSNWKIFADAFQEYYHVPALHSQQVPAAVRVPDAGFTCGHFQLDGPHRLVSTAGRRRWLLPPEYMYPIERATRSGLVGPWQTPDIGDIPDGVNPGGIEPWGISNFQIFPNTEILIYGGWYLLYRYWPTSHNTHRFEAHTYFHPASSVRERVEHEVAAVVLKEFALQDAGMLGGTQAALEYGIVDDFPLNDQEILVRHLHKVVGDWVDEYRREHTGAGAVR</sequence>
<keyword evidence="9" id="KW-1185">Reference proteome</keyword>
<evidence type="ECO:0000256" key="2">
    <source>
        <dbReference type="ARBA" id="ARBA00022714"/>
    </source>
</evidence>
<dbReference type="RefSeq" id="WP_065289637.1">
    <property type="nucleotide sequence ID" value="NZ_LFOE01000068.1"/>
</dbReference>
<keyword evidence="3" id="KW-0479">Metal-binding</keyword>
<organism evidence="8 9">
    <name type="scientific">Mycolicibacter kumamotonensis</name>
    <dbReference type="NCBI Taxonomy" id="354243"/>
    <lineage>
        <taxon>Bacteria</taxon>
        <taxon>Bacillati</taxon>
        <taxon>Actinomycetota</taxon>
        <taxon>Actinomycetes</taxon>
        <taxon>Mycobacteriales</taxon>
        <taxon>Mycobacteriaceae</taxon>
        <taxon>Mycolicibacter</taxon>
    </lineage>
</organism>
<dbReference type="SUPFAM" id="SSF55961">
    <property type="entry name" value="Bet v1-like"/>
    <property type="match status" value="1"/>
</dbReference>
<evidence type="ECO:0000256" key="4">
    <source>
        <dbReference type="ARBA" id="ARBA00023002"/>
    </source>
</evidence>
<dbReference type="EMBL" id="LFOE01000068">
    <property type="protein sequence ID" value="OBY29536.1"/>
    <property type="molecule type" value="Genomic_DNA"/>
</dbReference>
<dbReference type="STRING" id="354243.BST28_08810"/>
<dbReference type="GO" id="GO:0051537">
    <property type="term" value="F:2 iron, 2 sulfur cluster binding"/>
    <property type="evidence" value="ECO:0007669"/>
    <property type="project" value="UniProtKB-KW"/>
</dbReference>
<evidence type="ECO:0000259" key="7">
    <source>
        <dbReference type="PROSITE" id="PS51296"/>
    </source>
</evidence>